<dbReference type="GO" id="GO:0031012">
    <property type="term" value="C:extracellular matrix"/>
    <property type="evidence" value="ECO:0007669"/>
    <property type="project" value="InterPro"/>
</dbReference>
<dbReference type="Gene3D" id="1.10.101.10">
    <property type="entry name" value="PGBD-like superfamily/PGBD"/>
    <property type="match status" value="1"/>
</dbReference>
<evidence type="ECO:0000256" key="9">
    <source>
        <dbReference type="PIRSR" id="PIRSR621190-5"/>
    </source>
</evidence>
<dbReference type="SUPFAM" id="SSF55486">
    <property type="entry name" value="Metalloproteases ('zincins'), catalytic domain"/>
    <property type="match status" value="1"/>
</dbReference>
<proteinExistence type="predicted"/>
<keyword evidence="3" id="KW-0732">Signal</keyword>
<dbReference type="InterPro" id="IPR032675">
    <property type="entry name" value="LRR_dom_sf"/>
</dbReference>
<evidence type="ECO:0000313" key="11">
    <source>
        <dbReference type="EMBL" id="KAG5604317.1"/>
    </source>
</evidence>
<keyword evidence="12" id="KW-1185">Reference proteome</keyword>
<keyword evidence="2 8" id="KW-0479">Metal-binding</keyword>
<comment type="cofactor">
    <cofactor evidence="8">
        <name>Ca(2+)</name>
        <dbReference type="ChEBI" id="CHEBI:29108"/>
    </cofactor>
    <text evidence="8">Can bind about 5 Ca(2+) ions per subunit.</text>
</comment>
<comment type="caution">
    <text evidence="11">The sequence shown here is derived from an EMBL/GenBank/DDBJ whole genome shotgun (WGS) entry which is preliminary data.</text>
</comment>
<comment type="cofactor">
    <cofactor evidence="8">
        <name>Zn(2+)</name>
        <dbReference type="ChEBI" id="CHEBI:29105"/>
    </cofactor>
    <text evidence="8">Binds 2 Zn(2+) ions per subunit.</text>
</comment>
<dbReference type="GO" id="GO:0004222">
    <property type="term" value="F:metalloendopeptidase activity"/>
    <property type="evidence" value="ECO:0007669"/>
    <property type="project" value="InterPro"/>
</dbReference>
<keyword evidence="6" id="KW-0482">Metalloprotease</keyword>
<dbReference type="Gene3D" id="3.80.10.10">
    <property type="entry name" value="Ribonuclease Inhibitor"/>
    <property type="match status" value="1"/>
</dbReference>
<gene>
    <name evidence="11" type="ORF">H5410_025809</name>
</gene>
<sequence length="785" mass="90285">MASKGINDNFSGFEEAVSDDKIIERSQICINTLCKQKFILLTILHLKCCTINEDYFSWFPCLKEIRFNRVHIYTITLSKFICKCPSTILSRDNVVDLKKTDGSSILHAPFMEVVLMDLHATFMEAVQMDFHATFMEDVQQLGEGVEIEEISYPTIEVIKSKQCSTTNHTRVYSCAKSSRNFFKSHPVVKFATDNTNLTEFYLLVPDYGIFSELSNDLNMKQRATTCIVSKKWNQMIKSLDDRKFVQIQCARRYSCAKSSRNFVKFHPVVKFATDNTNLTEFYFLVPDSGIFYFSFKKLESRLLTVLHLKCCTINENNFSWFPSMKEICFNRVHINPLTLFKLIRKCPSIVKLSLIRCCSLFRISVPEEIKARNLTEFHLFNSSLSVEVNLRACTKLQIMELDCQYIPNGFPEDISSEFPCLKSLSLRLFKNMEKINLLNMEKVPSWCPVVGSRLMEVEIGLKNARTTNSLLELRVFAGNLGGNISLSFDTTELKEVKSRSKNLCNNIGPLCIKHTTLEVLSSLVPRYESLIDKLFSYFHPRTLLVRVDSDAQSSIGRVERPENKSQQAIFLFSLVNIVASSAPVSAHFSPVSAHFYNNISTIPRSLIPSNSTWNHFNKYLGCRFGQKIKGLAKIKQYFQHFGYIDNSLSNDFTDEFDQLLFSAYQLNFNLNITGEFDIPTLQHMVKPRCGYPDIVNGTTHMNSSKTPTDHTVAHFSFFEGQPRWPSSKSKLKYAFLPENQLTDSVKVAFRRAFDKWSKVTPLTFKEMDSYRLADIRIGFFCQRPW</sequence>
<evidence type="ECO:0000256" key="6">
    <source>
        <dbReference type="ARBA" id="ARBA00023049"/>
    </source>
</evidence>
<dbReference type="PROSITE" id="PS00546">
    <property type="entry name" value="CYSTEINE_SWITCH"/>
    <property type="match status" value="1"/>
</dbReference>
<protein>
    <recommendedName>
        <fullName evidence="10">Peptidase M10 metallopeptidase domain-containing protein</fullName>
    </recommendedName>
</protein>
<evidence type="ECO:0000259" key="10">
    <source>
        <dbReference type="Pfam" id="PF00413"/>
    </source>
</evidence>
<feature type="short sequence motif" description="Cysteine switch" evidence="9">
    <location>
        <begin position="687"/>
        <end position="712"/>
    </location>
</feature>
<dbReference type="EMBL" id="JACXVP010000005">
    <property type="protein sequence ID" value="KAG5604317.1"/>
    <property type="molecule type" value="Genomic_DNA"/>
</dbReference>
<dbReference type="PANTHER" id="PTHR10201">
    <property type="entry name" value="MATRIX METALLOPROTEINASE"/>
    <property type="match status" value="1"/>
</dbReference>
<evidence type="ECO:0000256" key="7">
    <source>
        <dbReference type="ARBA" id="ARBA00023145"/>
    </source>
</evidence>
<dbReference type="GO" id="GO:0030574">
    <property type="term" value="P:collagen catabolic process"/>
    <property type="evidence" value="ECO:0007669"/>
    <property type="project" value="TreeGrafter"/>
</dbReference>
<dbReference type="InterPro" id="IPR036366">
    <property type="entry name" value="PGBDSf"/>
</dbReference>
<keyword evidence="8" id="KW-0106">Calcium</keyword>
<dbReference type="AlphaFoldDB" id="A0A9J5YWX3"/>
<evidence type="ECO:0000256" key="1">
    <source>
        <dbReference type="ARBA" id="ARBA00022670"/>
    </source>
</evidence>
<evidence type="ECO:0000256" key="4">
    <source>
        <dbReference type="ARBA" id="ARBA00022801"/>
    </source>
</evidence>
<dbReference type="GO" id="GO:0008270">
    <property type="term" value="F:zinc ion binding"/>
    <property type="evidence" value="ECO:0007669"/>
    <property type="project" value="InterPro"/>
</dbReference>
<evidence type="ECO:0000256" key="2">
    <source>
        <dbReference type="ARBA" id="ARBA00022723"/>
    </source>
</evidence>
<dbReference type="InterPro" id="IPR021158">
    <property type="entry name" value="Pept_M10A_Zn_BS"/>
</dbReference>
<dbReference type="InterPro" id="IPR021190">
    <property type="entry name" value="Pept_M10A"/>
</dbReference>
<keyword evidence="7" id="KW-0865">Zymogen</keyword>
<dbReference type="Pfam" id="PF00413">
    <property type="entry name" value="Peptidase_M10"/>
    <property type="match status" value="1"/>
</dbReference>
<dbReference type="SUPFAM" id="SSF47090">
    <property type="entry name" value="PGBD-like"/>
    <property type="match status" value="1"/>
</dbReference>
<evidence type="ECO:0000256" key="8">
    <source>
        <dbReference type="PIRSR" id="PIRSR621190-2"/>
    </source>
</evidence>
<evidence type="ECO:0000256" key="5">
    <source>
        <dbReference type="ARBA" id="ARBA00022833"/>
    </source>
</evidence>
<accession>A0A9J5YWX3</accession>
<feature type="domain" description="Peptidase M10 metallopeptidase" evidence="10">
    <location>
        <begin position="724"/>
        <end position="780"/>
    </location>
</feature>
<dbReference type="GO" id="GO:0006508">
    <property type="term" value="P:proteolysis"/>
    <property type="evidence" value="ECO:0007669"/>
    <property type="project" value="UniProtKB-KW"/>
</dbReference>
<keyword evidence="4" id="KW-0378">Hydrolase</keyword>
<evidence type="ECO:0000256" key="3">
    <source>
        <dbReference type="ARBA" id="ARBA00022729"/>
    </source>
</evidence>
<name>A0A9J5YWX3_SOLCO</name>
<keyword evidence="5 8" id="KW-0862">Zinc</keyword>
<dbReference type="InterPro" id="IPR001818">
    <property type="entry name" value="Pept_M10_metallopeptidase"/>
</dbReference>
<keyword evidence="1" id="KW-0645">Protease</keyword>
<feature type="binding site" evidence="8">
    <location>
        <position position="774"/>
    </location>
    <ligand>
        <name>Ca(2+)</name>
        <dbReference type="ChEBI" id="CHEBI:29108"/>
        <label>2</label>
    </ligand>
</feature>
<dbReference type="InterPro" id="IPR024079">
    <property type="entry name" value="MetalloPept_cat_dom_sf"/>
</dbReference>
<dbReference type="GO" id="GO:0030198">
    <property type="term" value="P:extracellular matrix organization"/>
    <property type="evidence" value="ECO:0007669"/>
    <property type="project" value="TreeGrafter"/>
</dbReference>
<dbReference type="Gene3D" id="3.40.390.10">
    <property type="entry name" value="Collagenase (Catalytic Domain)"/>
    <property type="match status" value="1"/>
</dbReference>
<reference evidence="11 12" key="1">
    <citation type="submission" date="2020-09" db="EMBL/GenBank/DDBJ databases">
        <title>De no assembly of potato wild relative species, Solanum commersonii.</title>
        <authorList>
            <person name="Cho K."/>
        </authorList>
    </citation>
    <scope>NUCLEOTIDE SEQUENCE [LARGE SCALE GENOMIC DNA]</scope>
    <source>
        <strain evidence="11">LZ3.2</strain>
        <tissue evidence="11">Leaf</tissue>
    </source>
</reference>
<dbReference type="PRINTS" id="PR00138">
    <property type="entry name" value="MATRIXIN"/>
</dbReference>
<evidence type="ECO:0000313" key="12">
    <source>
        <dbReference type="Proteomes" id="UP000824120"/>
    </source>
</evidence>
<feature type="binding site" description="in inhibited form" evidence="8">
    <location>
        <position position="689"/>
    </location>
    <ligand>
        <name>Zn(2+)</name>
        <dbReference type="ChEBI" id="CHEBI:29105"/>
        <label>2</label>
        <note>catalytic</note>
    </ligand>
</feature>
<dbReference type="Proteomes" id="UP000824120">
    <property type="component" value="Chromosome 5"/>
</dbReference>
<organism evidence="11 12">
    <name type="scientific">Solanum commersonii</name>
    <name type="common">Commerson's wild potato</name>
    <name type="synonym">Commerson's nightshade</name>
    <dbReference type="NCBI Taxonomy" id="4109"/>
    <lineage>
        <taxon>Eukaryota</taxon>
        <taxon>Viridiplantae</taxon>
        <taxon>Streptophyta</taxon>
        <taxon>Embryophyta</taxon>
        <taxon>Tracheophyta</taxon>
        <taxon>Spermatophyta</taxon>
        <taxon>Magnoliopsida</taxon>
        <taxon>eudicotyledons</taxon>
        <taxon>Gunneridae</taxon>
        <taxon>Pentapetalae</taxon>
        <taxon>asterids</taxon>
        <taxon>lamiids</taxon>
        <taxon>Solanales</taxon>
        <taxon>Solanaceae</taxon>
        <taxon>Solanoideae</taxon>
        <taxon>Solaneae</taxon>
        <taxon>Solanum</taxon>
    </lineage>
</organism>
<dbReference type="OrthoDB" id="406838at2759"/>
<dbReference type="PANTHER" id="PTHR10201:SF236">
    <property type="entry name" value="METALLOENDOPROTEINASE 3-MMP-LIKE"/>
    <property type="match status" value="1"/>
</dbReference>
<dbReference type="InterPro" id="IPR036365">
    <property type="entry name" value="PGBD-like_sf"/>
</dbReference>
<dbReference type="SUPFAM" id="SSF52047">
    <property type="entry name" value="RNI-like"/>
    <property type="match status" value="1"/>
</dbReference>